<gene>
    <name evidence="1" type="ORF">CWC22_011210</name>
</gene>
<name>A0A5S3V4D0_9GAMM</name>
<accession>A0A5S3V4D0</accession>
<proteinExistence type="predicted"/>
<evidence type="ECO:0000313" key="2">
    <source>
        <dbReference type="Proteomes" id="UP000305729"/>
    </source>
</evidence>
<evidence type="ECO:0000313" key="1">
    <source>
        <dbReference type="EMBL" id="QPB83525.1"/>
    </source>
</evidence>
<sequence length="149" mass="17478">MYESFDDYLEYMRARKGKIPVHVYEFATDVNRHDLESPQSLHDSWVTSINIKEHRNKERPFNPSTTIEIELLGPMHDRNIVLKYEEIESYAFEGTKNPYNYADTYHGDIVCHEVRLTEGGYLLHEILMASEATIKIVCKNITCNEQVYT</sequence>
<dbReference type="Proteomes" id="UP000305729">
    <property type="component" value="Chromosome 1"/>
</dbReference>
<protein>
    <submittedName>
        <fullName evidence="1">Uncharacterized protein</fullName>
    </submittedName>
</protein>
<reference evidence="1 2" key="1">
    <citation type="submission" date="2019-10" db="EMBL/GenBank/DDBJ databases">
        <title>Pseudoalteromonas rubra S4059.</title>
        <authorList>
            <person name="Paulsen S."/>
            <person name="Wang X."/>
        </authorList>
    </citation>
    <scope>NUCLEOTIDE SEQUENCE [LARGE SCALE GENOMIC DNA]</scope>
    <source>
        <strain evidence="1 2">S4059</strain>
    </source>
</reference>
<dbReference type="RefSeq" id="WP_138536500.1">
    <property type="nucleotide sequence ID" value="NZ_CP045429.1"/>
</dbReference>
<dbReference type="AlphaFoldDB" id="A0A5S3V4D0"/>
<organism evidence="1 2">
    <name type="scientific">Pseudoalteromonas rubra</name>
    <dbReference type="NCBI Taxonomy" id="43658"/>
    <lineage>
        <taxon>Bacteria</taxon>
        <taxon>Pseudomonadati</taxon>
        <taxon>Pseudomonadota</taxon>
        <taxon>Gammaproteobacteria</taxon>
        <taxon>Alteromonadales</taxon>
        <taxon>Pseudoalteromonadaceae</taxon>
        <taxon>Pseudoalteromonas</taxon>
    </lineage>
</organism>
<dbReference type="EMBL" id="CP045429">
    <property type="protein sequence ID" value="QPB83525.1"/>
    <property type="molecule type" value="Genomic_DNA"/>
</dbReference>